<proteinExistence type="predicted"/>
<feature type="compositionally biased region" description="Low complexity" evidence="1">
    <location>
        <begin position="39"/>
        <end position="59"/>
    </location>
</feature>
<feature type="region of interest" description="Disordered" evidence="1">
    <location>
        <begin position="23"/>
        <end position="78"/>
    </location>
</feature>
<accession>A0A1T4Y116</accession>
<dbReference type="PROSITE" id="PS51257">
    <property type="entry name" value="PROKAR_LIPOPROTEIN"/>
    <property type="match status" value="1"/>
</dbReference>
<evidence type="ECO:0000313" key="4">
    <source>
        <dbReference type="Proteomes" id="UP000190105"/>
    </source>
</evidence>
<evidence type="ECO:0000256" key="1">
    <source>
        <dbReference type="SAM" id="MobiDB-lite"/>
    </source>
</evidence>
<dbReference type="STRING" id="1147123.SAMN05443428_1172"/>
<dbReference type="OrthoDB" id="2084603at2"/>
<reference evidence="4" key="1">
    <citation type="submission" date="2017-02" db="EMBL/GenBank/DDBJ databases">
        <authorList>
            <person name="Varghese N."/>
            <person name="Submissions S."/>
        </authorList>
    </citation>
    <scope>NUCLEOTIDE SEQUENCE [LARGE SCALE GENOMIC DNA]</scope>
    <source>
        <strain evidence="4">USBA 833</strain>
    </source>
</reference>
<name>A0A1T4Y116_9CLOT</name>
<feature type="signal peptide" evidence="2">
    <location>
        <begin position="1"/>
        <end position="18"/>
    </location>
</feature>
<dbReference type="AlphaFoldDB" id="A0A1T4Y116"/>
<organism evidence="3 4">
    <name type="scientific">Caloramator quimbayensis</name>
    <dbReference type="NCBI Taxonomy" id="1147123"/>
    <lineage>
        <taxon>Bacteria</taxon>
        <taxon>Bacillati</taxon>
        <taxon>Bacillota</taxon>
        <taxon>Clostridia</taxon>
        <taxon>Eubacteriales</taxon>
        <taxon>Clostridiaceae</taxon>
        <taxon>Caloramator</taxon>
    </lineage>
</organism>
<feature type="compositionally biased region" description="Polar residues" evidence="1">
    <location>
        <begin position="60"/>
        <end position="72"/>
    </location>
</feature>
<gene>
    <name evidence="3" type="ORF">SAMN05443428_1172</name>
</gene>
<feature type="chain" id="PRO_5038686096" description="Lipoprotein" evidence="2">
    <location>
        <begin position="19"/>
        <end position="175"/>
    </location>
</feature>
<dbReference type="Proteomes" id="UP000190105">
    <property type="component" value="Unassembled WGS sequence"/>
</dbReference>
<evidence type="ECO:0000256" key="2">
    <source>
        <dbReference type="SAM" id="SignalP"/>
    </source>
</evidence>
<sequence>MIRKLISLMVILSLLLFAGCGSKTGEQSKPKTETQSTTENQNSSNKQEQNSQSETSNSNYKISVTQGTNNSAKLPKEYPSDKFPVYEGSFISTVTELDGSYVLTAFSKDDVKKVIAFYNKVLEGAKVQMDTKTDESLTSFGTKSGYTYNLDVGKSSEMEGYETIITISLQPQKQE</sequence>
<dbReference type="RefSeq" id="WP_078697116.1">
    <property type="nucleotide sequence ID" value="NZ_FUYH01000017.1"/>
</dbReference>
<dbReference type="EMBL" id="FUYH01000017">
    <property type="protein sequence ID" value="SKA94955.1"/>
    <property type="molecule type" value="Genomic_DNA"/>
</dbReference>
<evidence type="ECO:0000313" key="3">
    <source>
        <dbReference type="EMBL" id="SKA94955.1"/>
    </source>
</evidence>
<evidence type="ECO:0008006" key="5">
    <source>
        <dbReference type="Google" id="ProtNLM"/>
    </source>
</evidence>
<keyword evidence="2" id="KW-0732">Signal</keyword>
<protein>
    <recommendedName>
        <fullName evidence="5">Lipoprotein</fullName>
    </recommendedName>
</protein>
<keyword evidence="4" id="KW-1185">Reference proteome</keyword>